<gene>
    <name evidence="2" type="primary">HaOG211777</name>
    <name evidence="2" type="ORF">B5X24_HaOG211777</name>
</gene>
<dbReference type="Proteomes" id="UP000249218">
    <property type="component" value="Unassembled WGS sequence"/>
</dbReference>
<feature type="signal peptide" evidence="1">
    <location>
        <begin position="1"/>
        <end position="17"/>
    </location>
</feature>
<evidence type="ECO:0000256" key="1">
    <source>
        <dbReference type="SAM" id="SignalP"/>
    </source>
</evidence>
<feature type="chain" id="PRO_5016121776" evidence="1">
    <location>
        <begin position="18"/>
        <end position="449"/>
    </location>
</feature>
<evidence type="ECO:0000313" key="3">
    <source>
        <dbReference type="Proteomes" id="UP000249218"/>
    </source>
</evidence>
<sequence>MITLLLHLFLIFEIITGNETAKFDEAELIAQRHQQALVVNKYMDDFEQSMKDRETSDHDKTRPLGLLEPTLKDEQFLDYDNTHIWWSSEVGDNPETTFLPTPIGHHIIPTRYTRPTDYIEPKEPHSTFSVSTTPHFPSFITKPTLPQEFPMSTRYPDSYFDLPSTTSVVDHHYPQHPVFTSTTGFTHPTSEVSTTMAPMPPFFPHPSAHHPIDFKHSSRATDYHYFDFSMTPTPLHPEYPDKLDTMSVLTITRHVETKYVPLPTYHLPVETSKEEWTTPLDVPGPLYEDPVPEIVKEWENRGTKKRPGFDVEVRKASAGPPKLTVRTFAIPTYLLPMGTTAQEKPPPPKGAPPKHGHDALPDIVNRWLQKRTQRNAVVSPLNWEGGHNHHDFLEAVHQFPVRKVSAGMVTENPKLWLWTRRTFSEEVPIGYALFGRSLMRHFFFPAKNS</sequence>
<evidence type="ECO:0000313" key="2">
    <source>
        <dbReference type="EMBL" id="PZC72187.1"/>
    </source>
</evidence>
<reference evidence="2 3" key="1">
    <citation type="journal article" date="2017" name="BMC Biol.">
        <title>Genomic innovations, transcriptional plasticity and gene loss underlying the evolution and divergence of two highly polyphagous and invasive Helicoverpa pest species.</title>
        <authorList>
            <person name="Pearce S.L."/>
            <person name="Clarke D.F."/>
            <person name="East P.D."/>
            <person name="Elfekih S."/>
            <person name="Gordon K.H."/>
            <person name="Jermiin L.S."/>
            <person name="McGaughran A."/>
            <person name="Oakeshott J.G."/>
            <person name="Papanikolaou A."/>
            <person name="Perera O.P."/>
            <person name="Rane R.V."/>
            <person name="Richards S."/>
            <person name="Tay W.T."/>
            <person name="Walsh T.K."/>
            <person name="Anderson A."/>
            <person name="Anderson C.J."/>
            <person name="Asgari S."/>
            <person name="Board P.G."/>
            <person name="Bretschneider A."/>
            <person name="Campbell P.M."/>
            <person name="Chertemps T."/>
            <person name="Christeller J.T."/>
            <person name="Coppin C.W."/>
            <person name="Downes S.J."/>
            <person name="Duan G."/>
            <person name="Farnsworth C.A."/>
            <person name="Good R.T."/>
            <person name="Han L.B."/>
            <person name="Han Y.C."/>
            <person name="Hatje K."/>
            <person name="Horne I."/>
            <person name="Huang Y.P."/>
            <person name="Hughes D.S."/>
            <person name="Jacquin-Joly E."/>
            <person name="James W."/>
            <person name="Jhangiani S."/>
            <person name="Kollmar M."/>
            <person name="Kuwar S.S."/>
            <person name="Li S."/>
            <person name="Liu N.Y."/>
            <person name="Maibeche M.T."/>
            <person name="Miller J.R."/>
            <person name="Montagne N."/>
            <person name="Perry T."/>
            <person name="Qu J."/>
            <person name="Song S.V."/>
            <person name="Sutton G.G."/>
            <person name="Vogel H."/>
            <person name="Walenz B.P."/>
            <person name="Xu W."/>
            <person name="Zhang H.J."/>
            <person name="Zou Z."/>
            <person name="Batterham P."/>
            <person name="Edwards O.R."/>
            <person name="Feyereisen R."/>
            <person name="Gibbs R.A."/>
            <person name="Heckel D.G."/>
            <person name="McGrath A."/>
            <person name="Robin C."/>
            <person name="Scherer S.E."/>
            <person name="Worley K.C."/>
            <person name="Wu Y.D."/>
        </authorList>
    </citation>
    <scope>NUCLEOTIDE SEQUENCE [LARGE SCALE GENOMIC DNA]</scope>
    <source>
        <strain evidence="2">Harm_GR_Male_#8</strain>
        <tissue evidence="2">Whole organism</tissue>
    </source>
</reference>
<protein>
    <submittedName>
        <fullName evidence="2">Uncharacterized protein</fullName>
    </submittedName>
</protein>
<keyword evidence="3" id="KW-1185">Reference proteome</keyword>
<organism evidence="2 3">
    <name type="scientific">Helicoverpa armigera</name>
    <name type="common">Cotton bollworm</name>
    <name type="synonym">Heliothis armigera</name>
    <dbReference type="NCBI Taxonomy" id="29058"/>
    <lineage>
        <taxon>Eukaryota</taxon>
        <taxon>Metazoa</taxon>
        <taxon>Ecdysozoa</taxon>
        <taxon>Arthropoda</taxon>
        <taxon>Hexapoda</taxon>
        <taxon>Insecta</taxon>
        <taxon>Pterygota</taxon>
        <taxon>Neoptera</taxon>
        <taxon>Endopterygota</taxon>
        <taxon>Lepidoptera</taxon>
        <taxon>Glossata</taxon>
        <taxon>Ditrysia</taxon>
        <taxon>Noctuoidea</taxon>
        <taxon>Noctuidae</taxon>
        <taxon>Heliothinae</taxon>
        <taxon>Helicoverpa</taxon>
    </lineage>
</organism>
<proteinExistence type="predicted"/>
<accession>A0A2W1BG64</accession>
<dbReference type="AlphaFoldDB" id="A0A2W1BG64"/>
<keyword evidence="1" id="KW-0732">Signal</keyword>
<dbReference type="EMBL" id="KZ150211">
    <property type="protein sequence ID" value="PZC72187.1"/>
    <property type="molecule type" value="Genomic_DNA"/>
</dbReference>
<name>A0A2W1BG64_HELAM</name>